<proteinExistence type="predicted"/>
<evidence type="ECO:0000313" key="2">
    <source>
        <dbReference type="Proteomes" id="UP000829447"/>
    </source>
</evidence>
<reference evidence="1 2" key="1">
    <citation type="journal article" date="2022" name="bioRxiv">
        <title>An ancient truncated duplication of the anti-Mullerian hormone receptor type 2 gene is a potential conserved master sex determinant in the Pangasiidae catfish family.</title>
        <authorList>
            <person name="Wen M."/>
            <person name="Pan Q."/>
            <person name="Jouanno E."/>
            <person name="Montfort J."/>
            <person name="Zahm M."/>
            <person name="Cabau C."/>
            <person name="Klopp C."/>
            <person name="Iampietro C."/>
            <person name="Roques C."/>
            <person name="Bouchez O."/>
            <person name="Castinel A."/>
            <person name="Donnadieu C."/>
            <person name="Parrinello H."/>
            <person name="Poncet C."/>
            <person name="Belmonte E."/>
            <person name="Gautier V."/>
            <person name="Avarre J.-C."/>
            <person name="Dugue R."/>
            <person name="Gustiano R."/>
            <person name="Ha T.T.T."/>
            <person name="Campet M."/>
            <person name="Sriphairoj K."/>
            <person name="Ribolli J."/>
            <person name="de Almeida F.L."/>
            <person name="Desvignes T."/>
            <person name="Postlethwait J.H."/>
            <person name="Bucao C.F."/>
            <person name="Robinson-Rechavi M."/>
            <person name="Bobe J."/>
            <person name="Herpin A."/>
            <person name="Guiguen Y."/>
        </authorList>
    </citation>
    <scope>NUCLEOTIDE SEQUENCE [LARGE SCALE GENOMIC DNA]</scope>
    <source>
        <strain evidence="1">YG-Dec2019</strain>
    </source>
</reference>
<evidence type="ECO:0000313" key="1">
    <source>
        <dbReference type="EMBL" id="MCI4395437.1"/>
    </source>
</evidence>
<organism evidence="1 2">
    <name type="scientific">Pangasianodon gigas</name>
    <name type="common">Mekong giant catfish</name>
    <name type="synonym">Pangasius gigas</name>
    <dbReference type="NCBI Taxonomy" id="30993"/>
    <lineage>
        <taxon>Eukaryota</taxon>
        <taxon>Metazoa</taxon>
        <taxon>Chordata</taxon>
        <taxon>Craniata</taxon>
        <taxon>Vertebrata</taxon>
        <taxon>Euteleostomi</taxon>
        <taxon>Actinopterygii</taxon>
        <taxon>Neopterygii</taxon>
        <taxon>Teleostei</taxon>
        <taxon>Ostariophysi</taxon>
        <taxon>Siluriformes</taxon>
        <taxon>Pangasiidae</taxon>
        <taxon>Pangasianodon</taxon>
    </lineage>
</organism>
<accession>A0ACC5XW63</accession>
<dbReference type="EMBL" id="CM040482">
    <property type="protein sequence ID" value="MCI4395437.1"/>
    <property type="molecule type" value="Genomic_DNA"/>
</dbReference>
<sequence length="1598" mass="178437">MDTALLVEEDSASVGAVDHTNDSQDTQNTQSSSSLELSDLRQKEDCEKHRHESQEEGEVIEMDEKDHQISHEEDKEKKPEIEGTSPQGTDTQEEDMESKHENCGQELTEREDIPEEKKNTSQEEEEEKLPQVTSDLSLQQEPDSDLKEESTEQEHTELKQKDKKLDKNIIDNKKNEEKEVDEKNMEAVEHQVVQETSEEKNNETEEMEHDSSEQYQEPKVTQVTEENKQDGLVGTVMPEVGDIKSDSSAGIAMDVGDAEEKMQVDDPEDAEPFVNVVSVEAKAESPFEEQSSELVSKSSSQDSSENLSKTGNHSNQDLKDWAKELPAHTPEHSVHPETEAEKKMAPPTSSSPLVKIKDEPMDEEYEKALGPQAPAGKIKDEPDTSEEFGQKTSEQIKISAVFSVGGSSTALGSPAVAAAANAPSNASVPISNLNSATSLCVVCSGCKKILLKGQTAFQRKGSPQLYCSPRCLCSSASTESVPLPSSKKTCHYCLKGIPNPKDVIIAPVDSAKSLKDFCSQKCLSAFNYKRDSANSALATKCSMCQKACTIRHEVNFMGSVHKLCGDACFHQFRASNKLSMNCCVTCGGYCYSGEGKSPSLLVDGTTKKFCSQSCISTFKKKYTKVVPCTMCRVYRTITEMVENINSEGSTELFCSSACVTAHKVQTVSSSGSALECNHCKKVLVPQYHLAMSDGSIRNFCCFTCVISFQDAFNKTNTQSNQLNVAPSLSTAHSKSAPAVQSVSAESSSPNLTQCPSVTKFSCAQCQRLFFSKPELLEYKGKMYVFCDKTCIDEFRRTHFIMAQCVYCKIEKVVKEVKRINNVDCSFCSEGCKLLYKHDLAKRWGKRHCRNCLYCSSTSQTVMTSIFSGKQEEFCGNECLSQYTLLFCEVAKCSMCKRARKMTESVKWLNEMKHFCNLKCLMYFCSQQACTTASPATAAKTSHTQASTVPISIAPATHSSVTNITTLSSLAPKEATPVIANVISLSNATNGQPSVLGSAALQGTVPAVVKLLGHASTQTDSVKPPSAPPRILKNKALLCKPMNQNKGTSCKPNTSDINTQTDETPPKVIVLPLPVPVFVPVPMHLYTQYTPHPVGLPFPVPVPMFLPTTLDSAERIVETIQKIKERIPDNPLEADLIMMAEMVAEDSEKDKAVSQGDQDDNFIEDFDLEALSSHLSWEDDSISSASRWGRSSESEKVAPSRQVQQSPSPPPQEPQMDLEADFPVESFEHLEHHTQEDKSVTTTRPKTRKKNRDCFSQKKRARKRTEAPQSSAADVQHPTRVHTEYGVQAWKSWVRWRETQPNMEMPKLGSRNITIKEDLLQCSTAELSYGLCKFVNEVRRPNGEKYSPDSIYYLCLGIQQHLFENSRMENIFADWFYTKFSQTMSSLLKDWKPTILPSGYVHSRVEEEYLWECKQLGAFSPSVLLNTLLYFCTKFFNFKTVAQHQRLSFAHIMRCTRSHSNGSKMSCLRFYPPVHKENKNTSNEDTDGVPAKRKREEEEEEGVVLEMQENTENPLRCPVRLYEFYLSKCSGMVKQRTSVFYLRPERSCVPNSPLWFSHMSLDDGELESMLTRILTVREIHLEREKPLNVSEPENQSDSE</sequence>
<protein>
    <submittedName>
        <fullName evidence="1">Uncharacterized protein</fullName>
    </submittedName>
</protein>
<keyword evidence="2" id="KW-1185">Reference proteome</keyword>
<dbReference type="Proteomes" id="UP000829447">
    <property type="component" value="Linkage Group LG29"/>
</dbReference>
<gene>
    <name evidence="1" type="ORF">PGIGA_G00180420</name>
</gene>
<comment type="caution">
    <text evidence="1">The sequence shown here is derived from an EMBL/GenBank/DDBJ whole genome shotgun (WGS) entry which is preliminary data.</text>
</comment>
<name>A0ACC5XW63_PANGG</name>